<dbReference type="Proteomes" id="UP000001072">
    <property type="component" value="Unassembled WGS sequence"/>
</dbReference>
<gene>
    <name evidence="3" type="ORF">MELLADRAFT_88548</name>
</gene>
<dbReference type="EMBL" id="GL883116">
    <property type="protein sequence ID" value="EGG04836.1"/>
    <property type="molecule type" value="Genomic_DNA"/>
</dbReference>
<evidence type="ECO:0000256" key="1">
    <source>
        <dbReference type="SAM" id="MobiDB-lite"/>
    </source>
</evidence>
<dbReference type="InParanoid" id="F4RS57"/>
<keyword evidence="2" id="KW-1133">Transmembrane helix</keyword>
<organism evidence="4">
    <name type="scientific">Melampsora larici-populina (strain 98AG31 / pathotype 3-4-7)</name>
    <name type="common">Poplar leaf rust fungus</name>
    <dbReference type="NCBI Taxonomy" id="747676"/>
    <lineage>
        <taxon>Eukaryota</taxon>
        <taxon>Fungi</taxon>
        <taxon>Dikarya</taxon>
        <taxon>Basidiomycota</taxon>
        <taxon>Pucciniomycotina</taxon>
        <taxon>Pucciniomycetes</taxon>
        <taxon>Pucciniales</taxon>
        <taxon>Melampsoraceae</taxon>
        <taxon>Melampsora</taxon>
    </lineage>
</organism>
<keyword evidence="4" id="KW-1185">Reference proteome</keyword>
<feature type="compositionally biased region" description="Low complexity" evidence="1">
    <location>
        <begin position="274"/>
        <end position="287"/>
    </location>
</feature>
<evidence type="ECO:0008006" key="5">
    <source>
        <dbReference type="Google" id="ProtNLM"/>
    </source>
</evidence>
<name>F4RS57_MELLP</name>
<feature type="compositionally biased region" description="Polar residues" evidence="1">
    <location>
        <begin position="251"/>
        <end position="266"/>
    </location>
</feature>
<evidence type="ECO:0000313" key="4">
    <source>
        <dbReference type="Proteomes" id="UP000001072"/>
    </source>
</evidence>
<proteinExistence type="predicted"/>
<keyword evidence="2" id="KW-0472">Membrane</keyword>
<accession>F4RS57</accession>
<protein>
    <recommendedName>
        <fullName evidence="5">Transcription factor domain-containing protein</fullName>
    </recommendedName>
</protein>
<dbReference type="OrthoDB" id="2506114at2759"/>
<sequence length="459" mass="50960">MRVIAEYHTVKLPGTVGCELDSDGWPTDLLLAARKAFAMLNPLRFAISMTMLSGRLASYDDVLKAERDLRQVEEGVPKRLQVEFSPDGRTMSPKIPGDFISKMLCYGLWKRISHARVKLHRSFLFPRQSVNEAERSRHLRELEIACRRHLLMTGAFPHSYLMHPLAIYTYMTTAIATSIALIICPNLFDSSFFIPELQKFRDILELAQQTIACTLAQKSKIMLDYLIERARSSSNSRLSSDPTVASPPWTSPGTVTSGLCPSNPGTEQLKHKSTASTSSHVSDRSVSLLQPEARRIHSIRPTPIPITAHLGGLSHRNARSLSCSEPARSSAEYSSSVGSSNMASPFDSRANMSFNFLSPSLSSINHASSKKILDFDICPSEESQSWIGDSLGGVECEKILDPDFLNLFTSQSSQLHPTPGWWELEKDSSNFPTLSSSSYFVSGLEGKNHSPSTEKHFEF</sequence>
<dbReference type="RefSeq" id="XP_007411927.1">
    <property type="nucleotide sequence ID" value="XM_007411865.1"/>
</dbReference>
<keyword evidence="2" id="KW-0812">Transmembrane</keyword>
<dbReference type="GeneID" id="18934911"/>
<evidence type="ECO:0000313" key="3">
    <source>
        <dbReference type="EMBL" id="EGG04836.1"/>
    </source>
</evidence>
<dbReference type="KEGG" id="mlr:MELLADRAFT_88548"/>
<dbReference type="CDD" id="cd12148">
    <property type="entry name" value="fungal_TF_MHR"/>
    <property type="match status" value="1"/>
</dbReference>
<dbReference type="AlphaFoldDB" id="F4RS57"/>
<evidence type="ECO:0000256" key="2">
    <source>
        <dbReference type="SAM" id="Phobius"/>
    </source>
</evidence>
<dbReference type="HOGENOM" id="CLU_595936_0_0_1"/>
<feature type="transmembrane region" description="Helical" evidence="2">
    <location>
        <begin position="165"/>
        <end position="188"/>
    </location>
</feature>
<dbReference type="VEuPathDB" id="FungiDB:MELLADRAFT_88548"/>
<feature type="region of interest" description="Disordered" evidence="1">
    <location>
        <begin position="235"/>
        <end position="287"/>
    </location>
</feature>
<reference evidence="4" key="1">
    <citation type="journal article" date="2011" name="Proc. Natl. Acad. Sci. U.S.A.">
        <title>Obligate biotrophy features unraveled by the genomic analysis of rust fungi.</title>
        <authorList>
            <person name="Duplessis S."/>
            <person name="Cuomo C.A."/>
            <person name="Lin Y.-C."/>
            <person name="Aerts A."/>
            <person name="Tisserant E."/>
            <person name="Veneault-Fourrey C."/>
            <person name="Joly D.L."/>
            <person name="Hacquard S."/>
            <person name="Amselem J."/>
            <person name="Cantarel B.L."/>
            <person name="Chiu R."/>
            <person name="Coutinho P.M."/>
            <person name="Feau N."/>
            <person name="Field M."/>
            <person name="Frey P."/>
            <person name="Gelhaye E."/>
            <person name="Goldberg J."/>
            <person name="Grabherr M.G."/>
            <person name="Kodira C.D."/>
            <person name="Kohler A."/>
            <person name="Kuees U."/>
            <person name="Lindquist E.A."/>
            <person name="Lucas S.M."/>
            <person name="Mago R."/>
            <person name="Mauceli E."/>
            <person name="Morin E."/>
            <person name="Murat C."/>
            <person name="Pangilinan J.L."/>
            <person name="Park R."/>
            <person name="Pearson M."/>
            <person name="Quesneville H."/>
            <person name="Rouhier N."/>
            <person name="Sakthikumar S."/>
            <person name="Salamov A.A."/>
            <person name="Schmutz J."/>
            <person name="Selles B."/>
            <person name="Shapiro H."/>
            <person name="Tanguay P."/>
            <person name="Tuskan G.A."/>
            <person name="Henrissat B."/>
            <person name="Van de Peer Y."/>
            <person name="Rouze P."/>
            <person name="Ellis J.G."/>
            <person name="Dodds P.N."/>
            <person name="Schein J.E."/>
            <person name="Zhong S."/>
            <person name="Hamelin R.C."/>
            <person name="Grigoriev I.V."/>
            <person name="Szabo L.J."/>
            <person name="Martin F."/>
        </authorList>
    </citation>
    <scope>NUCLEOTIDE SEQUENCE [LARGE SCALE GENOMIC DNA]</scope>
    <source>
        <strain evidence="4">98AG31 / pathotype 3-4-7</strain>
    </source>
</reference>